<feature type="region of interest" description="Disordered" evidence="1">
    <location>
        <begin position="78"/>
        <end position="107"/>
    </location>
</feature>
<dbReference type="Proteomes" id="UP001159363">
    <property type="component" value="Chromosome 5"/>
</dbReference>
<comment type="caution">
    <text evidence="2">The sequence shown here is derived from an EMBL/GenBank/DDBJ whole genome shotgun (WGS) entry which is preliminary data.</text>
</comment>
<dbReference type="EMBL" id="JARBHB010000006">
    <property type="protein sequence ID" value="KAJ8881228.1"/>
    <property type="molecule type" value="Genomic_DNA"/>
</dbReference>
<sequence length="332" mass="36787">MTPASLAAVGIHGIPRRGADSHVRIVPGSRKRRGRGGSLITPFLITAEAQRGGVLGPLYHPDGCSICISLRTEEVSLNRPQRTHSPEVRMPCTSRRNADSPSVRPAKPRGKLSLVILPNPTTTYGADVYKHFSVVVTPSARRLSRIRSPLEETWSNRWGRGGVVVRLLASRQGEQCLDSRRGRPRIRMWELCRTMPLVGGFSRRSPISPALAFQRCSILTSLHPFTLLSSRSIRDTSNEIQLKLLPATEKRRCTSTKMCEMYAEGVHSTGEQSITGVKWARDTNMKDLRSAAAVSADVLQSADAAIVRWYRRYQDPKNGTVAPNEQTEARNT</sequence>
<evidence type="ECO:0000313" key="3">
    <source>
        <dbReference type="Proteomes" id="UP001159363"/>
    </source>
</evidence>
<proteinExistence type="predicted"/>
<evidence type="ECO:0000313" key="2">
    <source>
        <dbReference type="EMBL" id="KAJ8881228.1"/>
    </source>
</evidence>
<name>A0ABQ9HAU9_9NEOP</name>
<evidence type="ECO:0000256" key="1">
    <source>
        <dbReference type="SAM" id="MobiDB-lite"/>
    </source>
</evidence>
<reference evidence="2 3" key="1">
    <citation type="submission" date="2023-02" db="EMBL/GenBank/DDBJ databases">
        <title>LHISI_Scaffold_Assembly.</title>
        <authorList>
            <person name="Stuart O.P."/>
            <person name="Cleave R."/>
            <person name="Magrath M.J.L."/>
            <person name="Mikheyev A.S."/>
        </authorList>
    </citation>
    <scope>NUCLEOTIDE SEQUENCE [LARGE SCALE GENOMIC DNA]</scope>
    <source>
        <strain evidence="2">Daus_M_001</strain>
        <tissue evidence="2">Leg muscle</tissue>
    </source>
</reference>
<accession>A0ABQ9HAU9</accession>
<gene>
    <name evidence="2" type="ORF">PR048_017702</name>
</gene>
<protein>
    <submittedName>
        <fullName evidence="2">Uncharacterized protein</fullName>
    </submittedName>
</protein>
<keyword evidence="3" id="KW-1185">Reference proteome</keyword>
<organism evidence="2 3">
    <name type="scientific">Dryococelus australis</name>
    <dbReference type="NCBI Taxonomy" id="614101"/>
    <lineage>
        <taxon>Eukaryota</taxon>
        <taxon>Metazoa</taxon>
        <taxon>Ecdysozoa</taxon>
        <taxon>Arthropoda</taxon>
        <taxon>Hexapoda</taxon>
        <taxon>Insecta</taxon>
        <taxon>Pterygota</taxon>
        <taxon>Neoptera</taxon>
        <taxon>Polyneoptera</taxon>
        <taxon>Phasmatodea</taxon>
        <taxon>Verophasmatodea</taxon>
        <taxon>Anareolatae</taxon>
        <taxon>Phasmatidae</taxon>
        <taxon>Eurycanthinae</taxon>
        <taxon>Dryococelus</taxon>
    </lineage>
</organism>